<dbReference type="STRING" id="523849.OCC_11182"/>
<dbReference type="GeneID" id="16548751"/>
<protein>
    <recommendedName>
        <fullName evidence="2">DUF835 domain-containing protein</fullName>
    </recommendedName>
</protein>
<evidence type="ECO:0000313" key="4">
    <source>
        <dbReference type="Proteomes" id="UP000015502"/>
    </source>
</evidence>
<keyword evidence="1" id="KW-0812">Transmembrane</keyword>
<dbReference type="Proteomes" id="UP000015502">
    <property type="component" value="Chromosome"/>
</dbReference>
<dbReference type="HOGENOM" id="CLU_1425154_0_0_2"/>
<dbReference type="PaxDb" id="523849-OCC_11182"/>
<evidence type="ECO:0000256" key="1">
    <source>
        <dbReference type="SAM" id="Phobius"/>
    </source>
</evidence>
<evidence type="ECO:0000259" key="2">
    <source>
        <dbReference type="Pfam" id="PF05763"/>
    </source>
</evidence>
<dbReference type="EMBL" id="CP006670">
    <property type="protein sequence ID" value="EHR78480.1"/>
    <property type="molecule type" value="Genomic_DNA"/>
</dbReference>
<organism evidence="3 4">
    <name type="scientific">Thermococcus litoralis (strain ATCC 51850 / DSM 5473 / JCM 8560 / NS-C)</name>
    <dbReference type="NCBI Taxonomy" id="523849"/>
    <lineage>
        <taxon>Archaea</taxon>
        <taxon>Methanobacteriati</taxon>
        <taxon>Methanobacteriota</taxon>
        <taxon>Thermococci</taxon>
        <taxon>Thermococcales</taxon>
        <taxon>Thermococcaceae</taxon>
        <taxon>Thermococcus</taxon>
    </lineage>
</organism>
<dbReference type="InterPro" id="IPR008553">
    <property type="entry name" value="DUF835"/>
</dbReference>
<gene>
    <name evidence="3" type="ORF">OCC_11182</name>
</gene>
<keyword evidence="1" id="KW-0472">Membrane</keyword>
<keyword evidence="4" id="KW-1185">Reference proteome</keyword>
<reference evidence="3 4" key="1">
    <citation type="journal article" date="2012" name="J. Bacteriol.">
        <title>Genome sequence of the model hyperthermophilic archaeon Thermococcus litoralis NS-C.</title>
        <authorList>
            <person name="Gardner A.F."/>
            <person name="Kumar S."/>
            <person name="Perler F.B."/>
        </authorList>
    </citation>
    <scope>NUCLEOTIDE SEQUENCE [LARGE SCALE GENOMIC DNA]</scope>
    <source>
        <strain evidence="4">ATCC 51850 / DSM 5473 / JCM 8560 / NS-C</strain>
    </source>
</reference>
<feature type="domain" description="DUF835" evidence="2">
    <location>
        <begin position="67"/>
        <end position="186"/>
    </location>
</feature>
<feature type="transmembrane region" description="Helical" evidence="1">
    <location>
        <begin position="20"/>
        <end position="38"/>
    </location>
</feature>
<dbReference type="OrthoDB" id="86314at2157"/>
<proteinExistence type="predicted"/>
<dbReference type="RefSeq" id="WP_004068258.1">
    <property type="nucleotide sequence ID" value="NC_022084.1"/>
</dbReference>
<dbReference type="Pfam" id="PF05763">
    <property type="entry name" value="DUF835"/>
    <property type="match status" value="1"/>
</dbReference>
<name>H3ZNI8_THELN</name>
<accession>H3ZNI8</accession>
<sequence>MTNINFAMLFVANDLIGEGTYTALFYIPFAFGILKNFLEIFVSRDKQKVSDKQLPSGAYIYPSLDVDYLLTEVLRDRKPVAVVRNPHLFEKYELPFVWLSKVRKENAVSPTHLEKILHWAVTRVTSEDALIIDGIEYLILENGFEPVFRFLVNLKDQILLKNSVLILVVDERAIEEKHAFLLQREFKKIL</sequence>
<keyword evidence="1" id="KW-1133">Transmembrane helix</keyword>
<evidence type="ECO:0000313" key="3">
    <source>
        <dbReference type="EMBL" id="EHR78480.1"/>
    </source>
</evidence>
<dbReference type="AlphaFoldDB" id="H3ZNI8"/>
<dbReference type="KEGG" id="tlt:OCC_11182"/>